<feature type="coiled-coil region" evidence="1">
    <location>
        <begin position="16"/>
        <end position="53"/>
    </location>
</feature>
<dbReference type="Proteomes" id="UP000789396">
    <property type="component" value="Unassembled WGS sequence"/>
</dbReference>
<dbReference type="PROSITE" id="PS50172">
    <property type="entry name" value="BRCT"/>
    <property type="match status" value="1"/>
</dbReference>
<gene>
    <name evidence="4" type="ORF">RFULGI_LOCUS15719</name>
</gene>
<dbReference type="InterPro" id="IPR001357">
    <property type="entry name" value="BRCT_dom"/>
</dbReference>
<dbReference type="AlphaFoldDB" id="A0A9N9JG45"/>
<feature type="domain" description="BRCT" evidence="3">
    <location>
        <begin position="1"/>
        <end position="75"/>
    </location>
</feature>
<protein>
    <submittedName>
        <fullName evidence="4">16058_t:CDS:1</fullName>
    </submittedName>
</protein>
<dbReference type="EMBL" id="CAJVPZ010051955">
    <property type="protein sequence ID" value="CAG8779870.1"/>
    <property type="molecule type" value="Genomic_DNA"/>
</dbReference>
<comment type="caution">
    <text evidence="4">The sequence shown here is derived from an EMBL/GenBank/DDBJ whole genome shotgun (WGS) entry which is preliminary data.</text>
</comment>
<organism evidence="4 5">
    <name type="scientific">Racocetra fulgida</name>
    <dbReference type="NCBI Taxonomy" id="60492"/>
    <lineage>
        <taxon>Eukaryota</taxon>
        <taxon>Fungi</taxon>
        <taxon>Fungi incertae sedis</taxon>
        <taxon>Mucoromycota</taxon>
        <taxon>Glomeromycotina</taxon>
        <taxon>Glomeromycetes</taxon>
        <taxon>Diversisporales</taxon>
        <taxon>Gigasporaceae</taxon>
        <taxon>Racocetra</taxon>
    </lineage>
</organism>
<evidence type="ECO:0000256" key="2">
    <source>
        <dbReference type="SAM" id="MobiDB-lite"/>
    </source>
</evidence>
<reference evidence="4" key="1">
    <citation type="submission" date="2021-06" db="EMBL/GenBank/DDBJ databases">
        <authorList>
            <person name="Kallberg Y."/>
            <person name="Tangrot J."/>
            <person name="Rosling A."/>
        </authorList>
    </citation>
    <scope>NUCLEOTIDE SEQUENCE</scope>
    <source>
        <strain evidence="4">IN212</strain>
    </source>
</reference>
<feature type="non-terminal residue" evidence="4">
    <location>
        <position position="120"/>
    </location>
</feature>
<keyword evidence="1" id="KW-0175">Coiled coil</keyword>
<evidence type="ECO:0000313" key="5">
    <source>
        <dbReference type="Proteomes" id="UP000789396"/>
    </source>
</evidence>
<accession>A0A9N9JG45</accession>
<dbReference type="OrthoDB" id="2422311at2759"/>
<evidence type="ECO:0000256" key="1">
    <source>
        <dbReference type="SAM" id="Coils"/>
    </source>
</evidence>
<proteinExistence type="predicted"/>
<keyword evidence="5" id="KW-1185">Reference proteome</keyword>
<feature type="non-terminal residue" evidence="4">
    <location>
        <position position="1"/>
    </location>
</feature>
<feature type="compositionally biased region" description="Acidic residues" evidence="2">
    <location>
        <begin position="94"/>
        <end position="120"/>
    </location>
</feature>
<evidence type="ECO:0000259" key="3">
    <source>
        <dbReference type="PROSITE" id="PS50172"/>
    </source>
</evidence>
<name>A0A9N9JG45_9GLOM</name>
<feature type="region of interest" description="Disordered" evidence="2">
    <location>
        <begin position="88"/>
        <end position="120"/>
    </location>
</feature>
<sequence>LTEFVVTLLILRVAENEKLKQTLEEHGVRFTNLEQKDKEKTDLIAKLEQSDKEKMDLIAKLEYNVSLIKGEYLQDKSKVCHQTVTNVSQQVEPEISDDEGSFNNNEDDGGFCGFSDDDEE</sequence>
<evidence type="ECO:0000313" key="4">
    <source>
        <dbReference type="EMBL" id="CAG8779870.1"/>
    </source>
</evidence>